<evidence type="ECO:0000256" key="1">
    <source>
        <dbReference type="SAM" id="MobiDB-lite"/>
    </source>
</evidence>
<feature type="region of interest" description="Disordered" evidence="1">
    <location>
        <begin position="1"/>
        <end position="36"/>
    </location>
</feature>
<dbReference type="Proteomes" id="UP000233551">
    <property type="component" value="Unassembled WGS sequence"/>
</dbReference>
<comment type="caution">
    <text evidence="2">The sequence shown here is derived from an EMBL/GenBank/DDBJ whole genome shotgun (WGS) entry which is preliminary data.</text>
</comment>
<evidence type="ECO:0000313" key="2">
    <source>
        <dbReference type="EMBL" id="PKI51061.1"/>
    </source>
</evidence>
<sequence length="95" mass="10512">MEDPTNKGEESSKKALATPSSSSGRRAKEGAPGHTLDNCWRLRDEIKRRIDSNRLTFNAVRPPNVQANPLLDHRPNSGPSINMISVCVSERDEEA</sequence>
<accession>A0A2I0J4A3</accession>
<feature type="compositionally biased region" description="Basic and acidic residues" evidence="1">
    <location>
        <begin position="1"/>
        <end position="13"/>
    </location>
</feature>
<gene>
    <name evidence="2" type="ORF">CRG98_028549</name>
</gene>
<name>A0A2I0J4A3_PUNGR</name>
<proteinExistence type="predicted"/>
<dbReference type="EMBL" id="PGOL01002052">
    <property type="protein sequence ID" value="PKI51061.1"/>
    <property type="molecule type" value="Genomic_DNA"/>
</dbReference>
<organism evidence="2 3">
    <name type="scientific">Punica granatum</name>
    <name type="common">Pomegranate</name>
    <dbReference type="NCBI Taxonomy" id="22663"/>
    <lineage>
        <taxon>Eukaryota</taxon>
        <taxon>Viridiplantae</taxon>
        <taxon>Streptophyta</taxon>
        <taxon>Embryophyta</taxon>
        <taxon>Tracheophyta</taxon>
        <taxon>Spermatophyta</taxon>
        <taxon>Magnoliopsida</taxon>
        <taxon>eudicotyledons</taxon>
        <taxon>Gunneridae</taxon>
        <taxon>Pentapetalae</taxon>
        <taxon>rosids</taxon>
        <taxon>malvids</taxon>
        <taxon>Myrtales</taxon>
        <taxon>Lythraceae</taxon>
        <taxon>Punica</taxon>
    </lineage>
</organism>
<protein>
    <submittedName>
        <fullName evidence="2">Uncharacterized protein</fullName>
    </submittedName>
</protein>
<keyword evidence="3" id="KW-1185">Reference proteome</keyword>
<evidence type="ECO:0000313" key="3">
    <source>
        <dbReference type="Proteomes" id="UP000233551"/>
    </source>
</evidence>
<reference evidence="2 3" key="1">
    <citation type="submission" date="2017-11" db="EMBL/GenBank/DDBJ databases">
        <title>De-novo sequencing of pomegranate (Punica granatum L.) genome.</title>
        <authorList>
            <person name="Akparov Z."/>
            <person name="Amiraslanov A."/>
            <person name="Hajiyeva S."/>
            <person name="Abbasov M."/>
            <person name="Kaur K."/>
            <person name="Hamwieh A."/>
            <person name="Solovyev V."/>
            <person name="Salamov A."/>
            <person name="Braich B."/>
            <person name="Kosarev P."/>
            <person name="Mahmoud A."/>
            <person name="Hajiyev E."/>
            <person name="Babayeva S."/>
            <person name="Izzatullayeva V."/>
            <person name="Mammadov A."/>
            <person name="Mammadov A."/>
            <person name="Sharifova S."/>
            <person name="Ojaghi J."/>
            <person name="Eynullazada K."/>
            <person name="Bayramov B."/>
            <person name="Abdulazimova A."/>
            <person name="Shahmuradov I."/>
        </authorList>
    </citation>
    <scope>NUCLEOTIDE SEQUENCE [LARGE SCALE GENOMIC DNA]</scope>
    <source>
        <strain evidence="3">cv. AG2017</strain>
        <tissue evidence="2">Leaf</tissue>
    </source>
</reference>
<dbReference type="AlphaFoldDB" id="A0A2I0J4A3"/>